<keyword evidence="3" id="KW-0472">Membrane</keyword>
<evidence type="ECO:0000256" key="1">
    <source>
        <dbReference type="ARBA" id="ARBA00023157"/>
    </source>
</evidence>
<feature type="transmembrane region" description="Helical" evidence="3">
    <location>
        <begin position="246"/>
        <end position="264"/>
    </location>
</feature>
<dbReference type="InterPro" id="IPR003597">
    <property type="entry name" value="Ig_C1-set"/>
</dbReference>
<dbReference type="EMBL" id="AFYH01208856">
    <property type="status" value="NOT_ANNOTATED_CDS"/>
    <property type="molecule type" value="Genomic_DNA"/>
</dbReference>
<dbReference type="SMART" id="SM00407">
    <property type="entry name" value="IGc1"/>
    <property type="match status" value="1"/>
</dbReference>
<keyword evidence="3" id="KW-1133">Transmembrane helix</keyword>
<dbReference type="EMBL" id="AFYH01208858">
    <property type="status" value="NOT_ANNOTATED_CDS"/>
    <property type="molecule type" value="Genomic_DNA"/>
</dbReference>
<reference evidence="6" key="1">
    <citation type="submission" date="2011-08" db="EMBL/GenBank/DDBJ databases">
        <title>The draft genome of Latimeria chalumnae.</title>
        <authorList>
            <person name="Di Palma F."/>
            <person name="Alfoldi J."/>
            <person name="Johnson J."/>
            <person name="Berlin A."/>
            <person name="Gnerre S."/>
            <person name="Jaffe D."/>
            <person name="MacCallum I."/>
            <person name="Young S."/>
            <person name="Walker B.J."/>
            <person name="Lander E."/>
            <person name="Lindblad-Toh K."/>
        </authorList>
    </citation>
    <scope>NUCLEOTIDE SEQUENCE [LARGE SCALE GENOMIC DNA]</scope>
    <source>
        <strain evidence="6">Wild caught</strain>
    </source>
</reference>
<keyword evidence="2" id="KW-0325">Glycoprotein</keyword>
<dbReference type="InterPro" id="IPR013783">
    <property type="entry name" value="Ig-like_fold"/>
</dbReference>
<dbReference type="Gene3D" id="2.60.40.10">
    <property type="entry name" value="Immunoglobulins"/>
    <property type="match status" value="2"/>
</dbReference>
<dbReference type="EMBL" id="AFYH01208857">
    <property type="status" value="NOT_ANNOTATED_CDS"/>
    <property type="molecule type" value="Genomic_DNA"/>
</dbReference>
<dbReference type="OMA" id="RYHINTQ"/>
<feature type="domain" description="Ig-like" evidence="4">
    <location>
        <begin position="19"/>
        <end position="112"/>
    </location>
</feature>
<feature type="domain" description="Ig-like" evidence="4">
    <location>
        <begin position="116"/>
        <end position="221"/>
    </location>
</feature>
<organism evidence="5 6">
    <name type="scientific">Latimeria chalumnae</name>
    <name type="common">Coelacanth</name>
    <dbReference type="NCBI Taxonomy" id="7897"/>
    <lineage>
        <taxon>Eukaryota</taxon>
        <taxon>Metazoa</taxon>
        <taxon>Chordata</taxon>
        <taxon>Craniata</taxon>
        <taxon>Vertebrata</taxon>
        <taxon>Euteleostomi</taxon>
        <taxon>Coelacanthiformes</taxon>
        <taxon>Coelacanthidae</taxon>
        <taxon>Latimeria</taxon>
    </lineage>
</organism>
<dbReference type="Proteomes" id="UP000008672">
    <property type="component" value="Unassembled WGS sequence"/>
</dbReference>
<dbReference type="CDD" id="cd00098">
    <property type="entry name" value="IgC1"/>
    <property type="match status" value="1"/>
</dbReference>
<sequence>KHHIFSYTHTSKGIVFVGGQLTVLTDPEPVTAHLGTNVHLNCLFKVGKPQVELTSLAVQWFFNGEKVAEYSNEVHIYSPGVAISEQGLKDGNASLVLTDVRVAHEGDFVCSILYVPDKKERTVTLKVKVLHQFSKSFASNEATELICNVDGYYPKLISVRWLRDGVTQHGSQHNMMRRNEDGTFNITSTYTLTPTDKDKNIWYACRVDHTALMEPLQTKFTLEFKSEYKLHRDGKVFLALKFYQKLFILALVALVILGVWVILWRKAKPEISNIKQLPGPEKSSVMFQLDISNFYPQKITIQW</sequence>
<evidence type="ECO:0000256" key="2">
    <source>
        <dbReference type="ARBA" id="ARBA00023180"/>
    </source>
</evidence>
<dbReference type="InterPro" id="IPR003599">
    <property type="entry name" value="Ig_sub"/>
</dbReference>
<dbReference type="InterPro" id="IPR051755">
    <property type="entry name" value="Ig-like_CS_Receptor"/>
</dbReference>
<dbReference type="Ensembl" id="ENSLACT00000000278.1">
    <property type="protein sequence ID" value="ENSLACP00000000276.1"/>
    <property type="gene ID" value="ENSLACG00000000247.1"/>
</dbReference>
<keyword evidence="1" id="KW-1015">Disulfide bond</keyword>
<dbReference type="AlphaFoldDB" id="H2ZSA5"/>
<dbReference type="PROSITE" id="PS50835">
    <property type="entry name" value="IG_LIKE"/>
    <property type="match status" value="2"/>
</dbReference>
<name>H2ZSA5_LATCH</name>
<evidence type="ECO:0000313" key="5">
    <source>
        <dbReference type="Ensembl" id="ENSLACP00000000276.1"/>
    </source>
</evidence>
<dbReference type="InterPro" id="IPR007110">
    <property type="entry name" value="Ig-like_dom"/>
</dbReference>
<evidence type="ECO:0000259" key="4">
    <source>
        <dbReference type="PROSITE" id="PS50835"/>
    </source>
</evidence>
<protein>
    <recommendedName>
        <fullName evidence="4">Ig-like domain-containing protein</fullName>
    </recommendedName>
</protein>
<dbReference type="HOGENOM" id="CLU_043906_0_0_1"/>
<dbReference type="PROSITE" id="PS00290">
    <property type="entry name" value="IG_MHC"/>
    <property type="match status" value="1"/>
</dbReference>
<dbReference type="InterPro" id="IPR036179">
    <property type="entry name" value="Ig-like_dom_sf"/>
</dbReference>
<proteinExistence type="predicted"/>
<dbReference type="FunCoup" id="H2ZSA5">
    <property type="interactions" value="302"/>
</dbReference>
<dbReference type="Bgee" id="ENSLACG00000000247">
    <property type="expression patterns" value="Expressed in mesonephros and 5 other cell types or tissues"/>
</dbReference>
<evidence type="ECO:0000256" key="3">
    <source>
        <dbReference type="SAM" id="Phobius"/>
    </source>
</evidence>
<dbReference type="Pfam" id="PF07654">
    <property type="entry name" value="C1-set"/>
    <property type="match status" value="1"/>
</dbReference>
<dbReference type="SUPFAM" id="SSF48726">
    <property type="entry name" value="Immunoglobulin"/>
    <property type="match status" value="2"/>
</dbReference>
<reference evidence="5" key="2">
    <citation type="submission" date="2025-08" db="UniProtKB">
        <authorList>
            <consortium name="Ensembl"/>
        </authorList>
    </citation>
    <scope>IDENTIFICATION</scope>
</reference>
<dbReference type="PANTHER" id="PTHR19971">
    <property type="entry name" value="SIGNAL-REGULATORY PROTEIN BETA"/>
    <property type="match status" value="1"/>
</dbReference>
<evidence type="ECO:0000313" key="6">
    <source>
        <dbReference type="Proteomes" id="UP000008672"/>
    </source>
</evidence>
<keyword evidence="6" id="KW-1185">Reference proteome</keyword>
<keyword evidence="3" id="KW-0812">Transmembrane</keyword>
<dbReference type="InterPro" id="IPR003006">
    <property type="entry name" value="Ig/MHC_CS"/>
</dbReference>
<dbReference type="InParanoid" id="H2ZSA5"/>
<reference evidence="5" key="3">
    <citation type="submission" date="2025-09" db="UniProtKB">
        <authorList>
            <consortium name="Ensembl"/>
        </authorList>
    </citation>
    <scope>IDENTIFICATION</scope>
</reference>
<dbReference type="SMART" id="SM00409">
    <property type="entry name" value="IG"/>
    <property type="match status" value="1"/>
</dbReference>
<dbReference type="GeneTree" id="ENSGT00940000163348"/>
<accession>H2ZSA5</accession>